<name>F9DMQ0_9BACL</name>
<feature type="chain" id="PRO_5039109047" description="Lipoprotein" evidence="1">
    <location>
        <begin position="26"/>
        <end position="186"/>
    </location>
</feature>
<protein>
    <recommendedName>
        <fullName evidence="4">Lipoprotein</fullName>
    </recommendedName>
</protein>
<dbReference type="eggNOG" id="ENOG50331P1">
    <property type="taxonomic scope" value="Bacteria"/>
</dbReference>
<evidence type="ECO:0008006" key="4">
    <source>
        <dbReference type="Google" id="ProtNLM"/>
    </source>
</evidence>
<reference evidence="2 3" key="1">
    <citation type="submission" date="2011-04" db="EMBL/GenBank/DDBJ databases">
        <authorList>
            <person name="Muzny D."/>
            <person name="Qin X."/>
            <person name="Deng J."/>
            <person name="Jiang H."/>
            <person name="Liu Y."/>
            <person name="Qu J."/>
            <person name="Song X.-Z."/>
            <person name="Zhang L."/>
            <person name="Thornton R."/>
            <person name="Coyle M."/>
            <person name="Francisco L."/>
            <person name="Jackson L."/>
            <person name="Javaid M."/>
            <person name="Korchina V."/>
            <person name="Kovar C."/>
            <person name="Mata R."/>
            <person name="Mathew T."/>
            <person name="Ngo R."/>
            <person name="Nguyen L."/>
            <person name="Nguyen N."/>
            <person name="Okwuonu G."/>
            <person name="Ongeri F."/>
            <person name="Pham C."/>
            <person name="Simmons D."/>
            <person name="Wilczek-Boney K."/>
            <person name="Hale W."/>
            <person name="Jakkamsetti A."/>
            <person name="Pham P."/>
            <person name="Ruth R."/>
            <person name="San Lucas F."/>
            <person name="Warren J."/>
            <person name="Zhang J."/>
            <person name="Zhao Z."/>
            <person name="Zhou C."/>
            <person name="Zhu D."/>
            <person name="Lee S."/>
            <person name="Bess C."/>
            <person name="Blankenburg K."/>
            <person name="Forbes L."/>
            <person name="Fu Q."/>
            <person name="Gubbala S."/>
            <person name="Hirani K."/>
            <person name="Jayaseelan J.C."/>
            <person name="Lara F."/>
            <person name="Munidasa M."/>
            <person name="Palculict T."/>
            <person name="Patil S."/>
            <person name="Pu L.-L."/>
            <person name="Saada N."/>
            <person name="Tang L."/>
            <person name="Weissenberger G."/>
            <person name="Zhu Y."/>
            <person name="Hemphill L."/>
            <person name="Shang Y."/>
            <person name="Youmans B."/>
            <person name="Ayvaz T."/>
            <person name="Ross M."/>
            <person name="Santibanez J."/>
            <person name="Aqrawi P."/>
            <person name="Gross S."/>
            <person name="Joshi V."/>
            <person name="Fowler G."/>
            <person name="Nazareth L."/>
            <person name="Reid J."/>
            <person name="Worley K."/>
            <person name="Petrosino J."/>
            <person name="Highlander S."/>
            <person name="Gibbs R."/>
        </authorList>
    </citation>
    <scope>NUCLEOTIDE SEQUENCE [LARGE SCALE GENOMIC DNA]</scope>
    <source>
        <strain evidence="2 3">2681</strain>
    </source>
</reference>
<sequence length="186" mass="20660">MKKKKQVIKLSFISLMLVLSGVLLAACSKAGAEDVNVGVIKNVLELQFNGPDEKFMALIHDPTYTTVVEGYGVNSELDKYVQEVYSPYFTELYVETFLNTIGLNYPVTAYNSGNKLKLKDAVIEKSKEASNRYTFSATVGYQKDGEKEKSAEVSGVVLFSTKEKGKIGKFEYEDDNGFSEELTANE</sequence>
<dbReference type="STRING" id="759851.SAMN04244570_0888"/>
<dbReference type="RefSeq" id="WP_009496578.1">
    <property type="nucleotide sequence ID" value="NZ_GL982997.1"/>
</dbReference>
<dbReference type="AlphaFoldDB" id="F9DMQ0"/>
<gene>
    <name evidence="2" type="ORF">HMPREF9372_0080</name>
</gene>
<accession>F9DMQ0</accession>
<evidence type="ECO:0000313" key="3">
    <source>
        <dbReference type="Proteomes" id="UP000005316"/>
    </source>
</evidence>
<keyword evidence="1" id="KW-0732">Signal</keyword>
<dbReference type="EMBL" id="AFPZ01000003">
    <property type="protein sequence ID" value="EGQ27921.1"/>
    <property type="molecule type" value="Genomic_DNA"/>
</dbReference>
<dbReference type="OrthoDB" id="2862147at2"/>
<dbReference type="PROSITE" id="PS51257">
    <property type="entry name" value="PROKAR_LIPOPROTEIN"/>
    <property type="match status" value="1"/>
</dbReference>
<comment type="caution">
    <text evidence="2">The sequence shown here is derived from an EMBL/GenBank/DDBJ whole genome shotgun (WGS) entry which is preliminary data.</text>
</comment>
<evidence type="ECO:0000313" key="2">
    <source>
        <dbReference type="EMBL" id="EGQ27921.1"/>
    </source>
</evidence>
<proteinExistence type="predicted"/>
<dbReference type="HOGENOM" id="CLU_1453570_0_0_9"/>
<feature type="signal peptide" evidence="1">
    <location>
        <begin position="1"/>
        <end position="25"/>
    </location>
</feature>
<organism evidence="2 3">
    <name type="scientific">Sporosarcina newyorkensis 2681</name>
    <dbReference type="NCBI Taxonomy" id="1027292"/>
    <lineage>
        <taxon>Bacteria</taxon>
        <taxon>Bacillati</taxon>
        <taxon>Bacillota</taxon>
        <taxon>Bacilli</taxon>
        <taxon>Bacillales</taxon>
        <taxon>Caryophanaceae</taxon>
        <taxon>Sporosarcina</taxon>
    </lineage>
</organism>
<dbReference type="Proteomes" id="UP000005316">
    <property type="component" value="Unassembled WGS sequence"/>
</dbReference>
<evidence type="ECO:0000256" key="1">
    <source>
        <dbReference type="SAM" id="SignalP"/>
    </source>
</evidence>